<dbReference type="SUPFAM" id="SSF57756">
    <property type="entry name" value="Retrovirus zinc finger-like domains"/>
    <property type="match status" value="1"/>
</dbReference>
<accession>A0A0L8I4X9</accession>
<dbReference type="GO" id="GO:0003676">
    <property type="term" value="F:nucleic acid binding"/>
    <property type="evidence" value="ECO:0007669"/>
    <property type="project" value="InterPro"/>
</dbReference>
<evidence type="ECO:0000259" key="3">
    <source>
        <dbReference type="PROSITE" id="PS50158"/>
    </source>
</evidence>
<dbReference type="InterPro" id="IPR036875">
    <property type="entry name" value="Znf_CCHC_sf"/>
</dbReference>
<dbReference type="InterPro" id="IPR001878">
    <property type="entry name" value="Znf_CCHC"/>
</dbReference>
<keyword evidence="1" id="KW-0479">Metal-binding</keyword>
<evidence type="ECO:0000256" key="2">
    <source>
        <dbReference type="SAM" id="MobiDB-lite"/>
    </source>
</evidence>
<evidence type="ECO:0000256" key="1">
    <source>
        <dbReference type="PROSITE-ProRule" id="PRU00047"/>
    </source>
</evidence>
<feature type="compositionally biased region" description="Basic and acidic residues" evidence="2">
    <location>
        <begin position="142"/>
        <end position="198"/>
    </location>
</feature>
<evidence type="ECO:0000313" key="4">
    <source>
        <dbReference type="EMBL" id="KOF96553.1"/>
    </source>
</evidence>
<feature type="region of interest" description="Disordered" evidence="2">
    <location>
        <begin position="142"/>
        <end position="226"/>
    </location>
</feature>
<keyword evidence="1" id="KW-0863">Zinc-finger</keyword>
<organism evidence="4">
    <name type="scientific">Octopus bimaculoides</name>
    <name type="common">California two-spotted octopus</name>
    <dbReference type="NCBI Taxonomy" id="37653"/>
    <lineage>
        <taxon>Eukaryota</taxon>
        <taxon>Metazoa</taxon>
        <taxon>Spiralia</taxon>
        <taxon>Lophotrochozoa</taxon>
        <taxon>Mollusca</taxon>
        <taxon>Cephalopoda</taxon>
        <taxon>Coleoidea</taxon>
        <taxon>Octopodiformes</taxon>
        <taxon>Octopoda</taxon>
        <taxon>Incirrata</taxon>
        <taxon>Octopodidae</taxon>
        <taxon>Octopus</taxon>
    </lineage>
</organism>
<dbReference type="PROSITE" id="PS50158">
    <property type="entry name" value="ZF_CCHC"/>
    <property type="match status" value="1"/>
</dbReference>
<reference evidence="4" key="1">
    <citation type="submission" date="2015-07" db="EMBL/GenBank/DDBJ databases">
        <title>MeaNS - Measles Nucleotide Surveillance Program.</title>
        <authorList>
            <person name="Tran T."/>
            <person name="Druce J."/>
        </authorList>
    </citation>
    <scope>NUCLEOTIDE SEQUENCE</scope>
    <source>
        <strain evidence="4">UCB-OBI-ISO-001</strain>
        <tissue evidence="4">Gonad</tissue>
    </source>
</reference>
<keyword evidence="1" id="KW-0862">Zinc</keyword>
<dbReference type="OrthoDB" id="6107414at2759"/>
<protein>
    <recommendedName>
        <fullName evidence="3">CCHC-type domain-containing protein</fullName>
    </recommendedName>
</protein>
<dbReference type="GO" id="GO:0008270">
    <property type="term" value="F:zinc ion binding"/>
    <property type="evidence" value="ECO:0007669"/>
    <property type="project" value="UniProtKB-KW"/>
</dbReference>
<dbReference type="AlphaFoldDB" id="A0A0L8I4X9"/>
<dbReference type="EMBL" id="KQ416539">
    <property type="protein sequence ID" value="KOF96553.1"/>
    <property type="molecule type" value="Genomic_DNA"/>
</dbReference>
<gene>
    <name evidence="4" type="ORF">OCBIM_22034612mg</name>
</gene>
<feature type="non-terminal residue" evidence="4">
    <location>
        <position position="1"/>
    </location>
</feature>
<name>A0A0L8I4X9_OCTBM</name>
<proteinExistence type="predicted"/>
<feature type="domain" description="CCHC-type" evidence="3">
    <location>
        <begin position="124"/>
        <end position="140"/>
    </location>
</feature>
<sequence>RGKRYATVEVRMESEEAARLHSVEPLETENVILLPLYMGRRTSQMRIGNIPPEVDTEWLVAATTMGLEDKITILDAIVTEPKLRFGQALKMTIQAEQATLEEIIESFEVGGTRLVMSVDGRKHRCFQCGKKGHLRVNCNQKTEDGKTNQEDTEGNWRKREEKWRKKEGNRKEENRRGKNPEMVEEKQKQTRMPVEKVGEGWTIVSNKRKQPSPTKEKQKDKKNKKI</sequence>